<evidence type="ECO:0000313" key="3">
    <source>
        <dbReference type="EMBL" id="AZS38170.1"/>
    </source>
</evidence>
<dbReference type="KEGG" id="mlv:CVS47_02821"/>
<reference evidence="3 4" key="1">
    <citation type="submission" date="2018-08" db="EMBL/GenBank/DDBJ databases">
        <title>Microbacterium lemovicicum sp. nov., a bacterium isolated from a natural uranium-rich soil.</title>
        <authorList>
            <person name="ORTET P."/>
        </authorList>
    </citation>
    <scope>NUCLEOTIDE SEQUENCE [LARGE SCALE GENOMIC DNA]</scope>
    <source>
        <strain evidence="3 4">Viu22</strain>
    </source>
</reference>
<evidence type="ECO:0000256" key="1">
    <source>
        <dbReference type="ARBA" id="ARBA00023277"/>
    </source>
</evidence>
<dbReference type="Proteomes" id="UP000276888">
    <property type="component" value="Chromosome"/>
</dbReference>
<keyword evidence="4" id="KW-1185">Reference proteome</keyword>
<dbReference type="InterPro" id="IPR036237">
    <property type="entry name" value="Xyl_isomerase-like_sf"/>
</dbReference>
<protein>
    <recommendedName>
        <fullName evidence="2">Xylose isomerase-like TIM barrel domain-containing protein</fullName>
    </recommendedName>
</protein>
<evidence type="ECO:0000259" key="2">
    <source>
        <dbReference type="Pfam" id="PF01261"/>
    </source>
</evidence>
<proteinExistence type="predicted"/>
<dbReference type="Gene3D" id="3.20.20.150">
    <property type="entry name" value="Divalent-metal-dependent TIM barrel enzymes"/>
    <property type="match status" value="1"/>
</dbReference>
<dbReference type="InterPro" id="IPR050312">
    <property type="entry name" value="IolE/XylAMocC-like"/>
</dbReference>
<sequence length="277" mass="29537">MAVSDYVVSTVCLRRYPLGEALEVAAALGFDAIDLVGLRGLCEHVPVMGSTKDLMDAAAIVRSSDLRPASVNADPGSFDGHDDQRAVLGRVERLLDFAADVAAPILVLPAGEKRTEPDVAPAVGLMAEWMNRSGELARSRGIRLAIEAPYFGRPIDRISRTTDLLAELEPSIELAFDVSHVAGAGESVPDALRLFRDQVAVVHVRDAVAGDIRRVLGAGEIDFAGFLGDLSADGWMGDVVLELETRNSPFVSKEAEVLAAVALLDAARTRSFIAPEH</sequence>
<dbReference type="SUPFAM" id="SSF51658">
    <property type="entry name" value="Xylose isomerase-like"/>
    <property type="match status" value="1"/>
</dbReference>
<dbReference type="InterPro" id="IPR013022">
    <property type="entry name" value="Xyl_isomerase-like_TIM-brl"/>
</dbReference>
<evidence type="ECO:0000313" key="4">
    <source>
        <dbReference type="Proteomes" id="UP000276888"/>
    </source>
</evidence>
<organism evidence="3 4">
    <name type="scientific">Microbacterium lemovicicum</name>
    <dbReference type="NCBI Taxonomy" id="1072463"/>
    <lineage>
        <taxon>Bacteria</taxon>
        <taxon>Bacillati</taxon>
        <taxon>Actinomycetota</taxon>
        <taxon>Actinomycetes</taxon>
        <taxon>Micrococcales</taxon>
        <taxon>Microbacteriaceae</taxon>
        <taxon>Microbacterium</taxon>
    </lineage>
</organism>
<name>A0A3Q9J053_9MICO</name>
<dbReference type="AlphaFoldDB" id="A0A3Q9J053"/>
<dbReference type="PANTHER" id="PTHR12110:SF41">
    <property type="entry name" value="INOSOSE DEHYDRATASE"/>
    <property type="match status" value="1"/>
</dbReference>
<dbReference type="Pfam" id="PF01261">
    <property type="entry name" value="AP_endonuc_2"/>
    <property type="match status" value="1"/>
</dbReference>
<dbReference type="EMBL" id="CP031423">
    <property type="protein sequence ID" value="AZS38170.1"/>
    <property type="molecule type" value="Genomic_DNA"/>
</dbReference>
<accession>A0A3Q9J053</accession>
<dbReference type="PANTHER" id="PTHR12110">
    <property type="entry name" value="HYDROXYPYRUVATE ISOMERASE"/>
    <property type="match status" value="1"/>
</dbReference>
<gene>
    <name evidence="3" type="ORF">CVS47_02821</name>
</gene>
<keyword evidence="1" id="KW-0119">Carbohydrate metabolism</keyword>
<feature type="domain" description="Xylose isomerase-like TIM barrel" evidence="2">
    <location>
        <begin position="22"/>
        <end position="262"/>
    </location>
</feature>